<dbReference type="EMBL" id="JAHQIW010000310">
    <property type="protein sequence ID" value="KAJ1347424.1"/>
    <property type="molecule type" value="Genomic_DNA"/>
</dbReference>
<organism evidence="1 2">
    <name type="scientific">Parelaphostrongylus tenuis</name>
    <name type="common">Meningeal worm</name>
    <dbReference type="NCBI Taxonomy" id="148309"/>
    <lineage>
        <taxon>Eukaryota</taxon>
        <taxon>Metazoa</taxon>
        <taxon>Ecdysozoa</taxon>
        <taxon>Nematoda</taxon>
        <taxon>Chromadorea</taxon>
        <taxon>Rhabditida</taxon>
        <taxon>Rhabditina</taxon>
        <taxon>Rhabditomorpha</taxon>
        <taxon>Strongyloidea</taxon>
        <taxon>Metastrongylidae</taxon>
        <taxon>Parelaphostrongylus</taxon>
    </lineage>
</organism>
<reference evidence="1" key="1">
    <citation type="submission" date="2021-06" db="EMBL/GenBank/DDBJ databases">
        <title>Parelaphostrongylus tenuis whole genome reference sequence.</title>
        <authorList>
            <person name="Garwood T.J."/>
            <person name="Larsen P.A."/>
            <person name="Fountain-Jones N.M."/>
            <person name="Garbe J.R."/>
            <person name="Macchietto M.G."/>
            <person name="Kania S.A."/>
            <person name="Gerhold R.W."/>
            <person name="Richards J.E."/>
            <person name="Wolf T.M."/>
        </authorList>
    </citation>
    <scope>NUCLEOTIDE SEQUENCE</scope>
    <source>
        <strain evidence="1">MNPRO001-30</strain>
        <tissue evidence="1">Meninges</tissue>
    </source>
</reference>
<accession>A0AAD5QFC4</accession>
<protein>
    <submittedName>
        <fullName evidence="1">Uncharacterized protein</fullName>
    </submittedName>
</protein>
<proteinExistence type="predicted"/>
<evidence type="ECO:0000313" key="1">
    <source>
        <dbReference type="EMBL" id="KAJ1347424.1"/>
    </source>
</evidence>
<evidence type="ECO:0000313" key="2">
    <source>
        <dbReference type="Proteomes" id="UP001196413"/>
    </source>
</evidence>
<dbReference type="AlphaFoldDB" id="A0AAD5QFC4"/>
<keyword evidence="2" id="KW-1185">Reference proteome</keyword>
<comment type="caution">
    <text evidence="1">The sequence shown here is derived from an EMBL/GenBank/DDBJ whole genome shotgun (WGS) entry which is preliminary data.</text>
</comment>
<dbReference type="Proteomes" id="UP001196413">
    <property type="component" value="Unassembled WGS sequence"/>
</dbReference>
<name>A0AAD5QFC4_PARTN</name>
<gene>
    <name evidence="1" type="ORF">KIN20_038382</name>
</gene>
<sequence length="205" mass="24119">MSLSKVSREPCYRTLIVRRKICNPKLSRVGEEYWTSVGYDGKLRHGRAVTDFLTLPQSGDSEVRDGWVAYWITKNRYGRGQHYEVFGHAFLRRDGRVCAWFGGRDRDAVELCEGFRVLSRNKNNPNEEMPFEWVQAGYVRPREALGFHHHRIAKYEYTPDDVFFGDAHMRSNTFRGVSPNSKFYMEVRSSLRSRSTIYFLHFLMD</sequence>